<comment type="caution">
    <text evidence="2">The sequence shown here is derived from an EMBL/GenBank/DDBJ whole genome shotgun (WGS) entry which is preliminary data.</text>
</comment>
<feature type="compositionally biased region" description="Low complexity" evidence="1">
    <location>
        <begin position="66"/>
        <end position="75"/>
    </location>
</feature>
<keyword evidence="3" id="KW-1185">Reference proteome</keyword>
<dbReference type="OrthoDB" id="4156747at2759"/>
<dbReference type="Proteomes" id="UP000078343">
    <property type="component" value="Unassembled WGS sequence"/>
</dbReference>
<evidence type="ECO:0000313" key="2">
    <source>
        <dbReference type="EMBL" id="OAP57752.1"/>
    </source>
</evidence>
<evidence type="ECO:0000256" key="1">
    <source>
        <dbReference type="SAM" id="MobiDB-lite"/>
    </source>
</evidence>
<evidence type="ECO:0008006" key="4">
    <source>
        <dbReference type="Google" id="ProtNLM"/>
    </source>
</evidence>
<gene>
    <name evidence="2" type="ORF">AYL99_08490</name>
</gene>
<name>A0A178ZDL3_9EURO</name>
<reference evidence="2 3" key="1">
    <citation type="submission" date="2016-04" db="EMBL/GenBank/DDBJ databases">
        <title>Draft genome of Fonsecaea erecta CBS 125763.</title>
        <authorList>
            <person name="Weiss V.A."/>
            <person name="Vicente V.A."/>
            <person name="Raittz R.T."/>
            <person name="Moreno L.F."/>
            <person name="De Souza E.M."/>
            <person name="Pedrosa F.O."/>
            <person name="Steffens M.B."/>
            <person name="Faoro H."/>
            <person name="Tadra-Sfeir M.Z."/>
            <person name="Najafzadeh M.J."/>
            <person name="Felipe M.S."/>
            <person name="Teixeira M."/>
            <person name="Sun J."/>
            <person name="Xi L."/>
            <person name="Gomes R."/>
            <person name="De Azevedo C.M."/>
            <person name="Salgado C.G."/>
            <person name="Da Silva M.B."/>
            <person name="Nascimento M.F."/>
            <person name="Queiroz-Telles F."/>
            <person name="Attili D.S."/>
            <person name="Gorbushina A."/>
        </authorList>
    </citation>
    <scope>NUCLEOTIDE SEQUENCE [LARGE SCALE GENOMIC DNA]</scope>
    <source>
        <strain evidence="2 3">CBS 125763</strain>
    </source>
</reference>
<dbReference type="PANTHER" id="PTHR37540:SF5">
    <property type="entry name" value="TRANSCRIPTION FACTOR DOMAIN-CONTAINING PROTEIN"/>
    <property type="match status" value="1"/>
</dbReference>
<protein>
    <recommendedName>
        <fullName evidence="4">Transcription factor domain-containing protein</fullName>
    </recommendedName>
</protein>
<evidence type="ECO:0000313" key="3">
    <source>
        <dbReference type="Proteomes" id="UP000078343"/>
    </source>
</evidence>
<dbReference type="AlphaFoldDB" id="A0A178ZDL3"/>
<proteinExistence type="predicted"/>
<feature type="compositionally biased region" description="Low complexity" evidence="1">
    <location>
        <begin position="133"/>
        <end position="145"/>
    </location>
</feature>
<dbReference type="PANTHER" id="PTHR37540">
    <property type="entry name" value="TRANSCRIPTION FACTOR (ACR-2), PUTATIVE-RELATED-RELATED"/>
    <property type="match status" value="1"/>
</dbReference>
<sequence>MSGQSRKPPPLMFIVGDVKNPYRTTKAIKSAKTSHISSRYRYWSKANHQDLTLDSTTKAILTGTTSLSSSSSSSSYLQRLSAPTTTDSSPKTPQVSGALTTEDDGDDGDNDDNDDEKTEQDRKDPLQIRQRYGSTTEGTDDSGTLVAMSSSTTSYSVATSQKPLVAIKPWERALRAYEEWAASPLTLLGTQFFDIFTPSTAVKYDAEIKANLYFYFWVIKPFATHLLQSWTWLDNLSQIQASPCLTYAVATYASVFLSGMLRGGPGVVLPPPTERGQKSPWQIPAWLRLHTRCLAELNAVLSDPSQVVDDSCYQAILFLYRLSVLLADGESGRMHLQALRRMSLLLDTDEASLETELAVSKVNIIGAFLHSRSIVVVRKAPRKNQGPRQEVIEVDRKFWRSDREWYSHRAHLAGRLLAWRPESPSASLLPESASAIARMDRGSARFLGEPEHLEMQRCYQIALFFWMYLNCISFNTAALIVRSNLLELQYRLSNMDLLTMSSIYHTTLFNIFLAGTTASQNQPERSWFVQHIVWLYPDVQHLDTVWQLLAEFFDPLAINFRFIQETWEDVVAARGTGPRSGCTTGWQLVKPIKHFRPTSYSPDLTRPLPVVELEDTEEVALETSIHRSPGRVSVAS</sequence>
<dbReference type="EMBL" id="LVYI01000007">
    <property type="protein sequence ID" value="OAP57752.1"/>
    <property type="molecule type" value="Genomic_DNA"/>
</dbReference>
<feature type="compositionally biased region" description="Acidic residues" evidence="1">
    <location>
        <begin position="101"/>
        <end position="118"/>
    </location>
</feature>
<feature type="compositionally biased region" description="Polar residues" evidence="1">
    <location>
        <begin position="76"/>
        <end position="99"/>
    </location>
</feature>
<feature type="region of interest" description="Disordered" evidence="1">
    <location>
        <begin position="64"/>
        <end position="145"/>
    </location>
</feature>
<accession>A0A178ZDL3</accession>
<dbReference type="GeneID" id="30012658"/>
<organism evidence="2 3">
    <name type="scientific">Fonsecaea erecta</name>
    <dbReference type="NCBI Taxonomy" id="1367422"/>
    <lineage>
        <taxon>Eukaryota</taxon>
        <taxon>Fungi</taxon>
        <taxon>Dikarya</taxon>
        <taxon>Ascomycota</taxon>
        <taxon>Pezizomycotina</taxon>
        <taxon>Eurotiomycetes</taxon>
        <taxon>Chaetothyriomycetidae</taxon>
        <taxon>Chaetothyriales</taxon>
        <taxon>Herpotrichiellaceae</taxon>
        <taxon>Fonsecaea</taxon>
    </lineage>
</organism>
<dbReference type="RefSeq" id="XP_018691119.1">
    <property type="nucleotide sequence ID" value="XM_018839998.1"/>
</dbReference>